<dbReference type="AlphaFoldDB" id="X1UAM5"/>
<organism evidence="1">
    <name type="scientific">marine sediment metagenome</name>
    <dbReference type="NCBI Taxonomy" id="412755"/>
    <lineage>
        <taxon>unclassified sequences</taxon>
        <taxon>metagenomes</taxon>
        <taxon>ecological metagenomes</taxon>
    </lineage>
</organism>
<dbReference type="Gene3D" id="3.40.50.300">
    <property type="entry name" value="P-loop containing nucleotide triphosphate hydrolases"/>
    <property type="match status" value="1"/>
</dbReference>
<sequence length="250" mass="28835">LHRKSPDGKNRIQIIAATRYGKSLAVAAGVVIRASLKPEKWAIVAGTKEKARIIMEYITMFSLDCPVIRVQLEVEIPLDRLRMKRGQDRLTYRRRGEVRVYSADSRRIAETSTSLMGFGAPNVVGDESALIADPLQATLMRMLGDKKDNFLVKIGNPFRRNHFLRTWRNDRYYKIFIDYKQGIREGRFSEEFIDEMRDEALFDILWECKFPEEGAIDSKGWLILLTDVDIERAFVEEVPFGEKRLGCDIA</sequence>
<comment type="caution">
    <text evidence="1">The sequence shown here is derived from an EMBL/GenBank/DDBJ whole genome shotgun (WGS) entry which is preliminary data.</text>
</comment>
<gene>
    <name evidence="1" type="ORF">S12H4_47974</name>
</gene>
<dbReference type="EMBL" id="BARW01029927">
    <property type="protein sequence ID" value="GAJ14578.1"/>
    <property type="molecule type" value="Genomic_DNA"/>
</dbReference>
<evidence type="ECO:0008006" key="2">
    <source>
        <dbReference type="Google" id="ProtNLM"/>
    </source>
</evidence>
<name>X1UAM5_9ZZZZ</name>
<proteinExistence type="predicted"/>
<dbReference type="InterPro" id="IPR027417">
    <property type="entry name" value="P-loop_NTPase"/>
</dbReference>
<feature type="non-terminal residue" evidence="1">
    <location>
        <position position="1"/>
    </location>
</feature>
<feature type="non-terminal residue" evidence="1">
    <location>
        <position position="250"/>
    </location>
</feature>
<protein>
    <recommendedName>
        <fullName evidence="2">Terminase large subunit gp17-like C-terminal domain-containing protein</fullName>
    </recommendedName>
</protein>
<reference evidence="1" key="1">
    <citation type="journal article" date="2014" name="Front. Microbiol.">
        <title>High frequency of phylogenetically diverse reductive dehalogenase-homologous genes in deep subseafloor sedimentary metagenomes.</title>
        <authorList>
            <person name="Kawai M."/>
            <person name="Futagami T."/>
            <person name="Toyoda A."/>
            <person name="Takaki Y."/>
            <person name="Nishi S."/>
            <person name="Hori S."/>
            <person name="Arai W."/>
            <person name="Tsubouchi T."/>
            <person name="Morono Y."/>
            <person name="Uchiyama I."/>
            <person name="Ito T."/>
            <person name="Fujiyama A."/>
            <person name="Inagaki F."/>
            <person name="Takami H."/>
        </authorList>
    </citation>
    <scope>NUCLEOTIDE SEQUENCE</scope>
    <source>
        <strain evidence="1">Expedition CK06-06</strain>
    </source>
</reference>
<evidence type="ECO:0000313" key="1">
    <source>
        <dbReference type="EMBL" id="GAJ14578.1"/>
    </source>
</evidence>
<accession>X1UAM5</accession>